<dbReference type="PROSITE" id="PS50826">
    <property type="entry name" value="RUN"/>
    <property type="match status" value="1"/>
</dbReference>
<comment type="caution">
    <text evidence="5">The sequence shown here is derived from an EMBL/GenBank/DDBJ whole genome shotgun (WGS) entry which is preliminary data.</text>
</comment>
<protein>
    <submittedName>
        <fullName evidence="5">Sorting nexin-29</fullName>
    </submittedName>
</protein>
<dbReference type="EMBL" id="JYDQ01000037">
    <property type="protein sequence ID" value="KRY19247.1"/>
    <property type="molecule type" value="Genomic_DNA"/>
</dbReference>
<dbReference type="SUPFAM" id="SSF64268">
    <property type="entry name" value="PX domain"/>
    <property type="match status" value="1"/>
</dbReference>
<gene>
    <name evidence="5" type="primary">SNX29</name>
    <name evidence="5" type="ORF">T12_3971</name>
</gene>
<dbReference type="Proteomes" id="UP000054783">
    <property type="component" value="Unassembled WGS sequence"/>
</dbReference>
<feature type="transmembrane region" description="Helical" evidence="2">
    <location>
        <begin position="7"/>
        <end position="24"/>
    </location>
</feature>
<feature type="domain" description="PX" evidence="3">
    <location>
        <begin position="503"/>
        <end position="621"/>
    </location>
</feature>
<feature type="coiled-coil region" evidence="1">
    <location>
        <begin position="358"/>
        <end position="385"/>
    </location>
</feature>
<dbReference type="AlphaFoldDB" id="A0A0V1A304"/>
<keyword evidence="1" id="KW-0175">Coiled coil</keyword>
<dbReference type="Gene3D" id="1.20.58.900">
    <property type="match status" value="1"/>
</dbReference>
<proteinExistence type="predicted"/>
<dbReference type="InterPro" id="IPR004012">
    <property type="entry name" value="Run_dom"/>
</dbReference>
<evidence type="ECO:0000256" key="2">
    <source>
        <dbReference type="SAM" id="Phobius"/>
    </source>
</evidence>
<evidence type="ECO:0000313" key="5">
    <source>
        <dbReference type="EMBL" id="KRY19247.1"/>
    </source>
</evidence>
<dbReference type="PANTHER" id="PTHR47194">
    <property type="entry name" value="SORTING NEXIN-29-RELATED"/>
    <property type="match status" value="1"/>
</dbReference>
<evidence type="ECO:0000313" key="6">
    <source>
        <dbReference type="Proteomes" id="UP000054783"/>
    </source>
</evidence>
<evidence type="ECO:0000256" key="1">
    <source>
        <dbReference type="SAM" id="Coils"/>
    </source>
</evidence>
<organism evidence="5 6">
    <name type="scientific">Trichinella patagoniensis</name>
    <dbReference type="NCBI Taxonomy" id="990121"/>
    <lineage>
        <taxon>Eukaryota</taxon>
        <taxon>Metazoa</taxon>
        <taxon>Ecdysozoa</taxon>
        <taxon>Nematoda</taxon>
        <taxon>Enoplea</taxon>
        <taxon>Dorylaimia</taxon>
        <taxon>Trichinellida</taxon>
        <taxon>Trichinellidae</taxon>
        <taxon>Trichinella</taxon>
    </lineage>
</organism>
<dbReference type="SMART" id="SM00593">
    <property type="entry name" value="RUN"/>
    <property type="match status" value="1"/>
</dbReference>
<dbReference type="PANTHER" id="PTHR47194:SF3">
    <property type="entry name" value="SORTING NEXIN 29"/>
    <property type="match status" value="1"/>
</dbReference>
<evidence type="ECO:0000259" key="3">
    <source>
        <dbReference type="PROSITE" id="PS50195"/>
    </source>
</evidence>
<dbReference type="SMART" id="SM00312">
    <property type="entry name" value="PX"/>
    <property type="match status" value="1"/>
</dbReference>
<accession>A0A0V1A304</accession>
<keyword evidence="6" id="KW-1185">Reference proteome</keyword>
<dbReference type="SUPFAM" id="SSF140741">
    <property type="entry name" value="RUN domain-like"/>
    <property type="match status" value="1"/>
</dbReference>
<dbReference type="GO" id="GO:0035091">
    <property type="term" value="F:phosphatidylinositol binding"/>
    <property type="evidence" value="ECO:0007669"/>
    <property type="project" value="InterPro"/>
</dbReference>
<dbReference type="PROSITE" id="PS50195">
    <property type="entry name" value="PX"/>
    <property type="match status" value="1"/>
</dbReference>
<dbReference type="STRING" id="990121.A0A0V1A304"/>
<dbReference type="Pfam" id="PF02759">
    <property type="entry name" value="RUN"/>
    <property type="match status" value="1"/>
</dbReference>
<keyword evidence="2" id="KW-1133">Transmembrane helix</keyword>
<reference evidence="5 6" key="1">
    <citation type="submission" date="2015-01" db="EMBL/GenBank/DDBJ databases">
        <title>Evolution of Trichinella species and genotypes.</title>
        <authorList>
            <person name="Korhonen P.K."/>
            <person name="Edoardo P."/>
            <person name="Giuseppe L.R."/>
            <person name="Gasser R.B."/>
        </authorList>
    </citation>
    <scope>NUCLEOTIDE SEQUENCE [LARGE SCALE GENOMIC DNA]</scope>
    <source>
        <strain evidence="5">ISS2496</strain>
    </source>
</reference>
<keyword evidence="2" id="KW-0812">Transmembrane</keyword>
<keyword evidence="2" id="KW-0472">Membrane</keyword>
<dbReference type="Pfam" id="PF00787">
    <property type="entry name" value="PX"/>
    <property type="match status" value="1"/>
</dbReference>
<dbReference type="Gene3D" id="3.30.1520.10">
    <property type="entry name" value="Phox-like domain"/>
    <property type="match status" value="1"/>
</dbReference>
<dbReference type="InterPro" id="IPR036871">
    <property type="entry name" value="PX_dom_sf"/>
</dbReference>
<dbReference type="InterPro" id="IPR001683">
    <property type="entry name" value="PX_dom"/>
</dbReference>
<dbReference type="OrthoDB" id="93876at2759"/>
<sequence>MTIYFSYYWKIWLVYFLVSIFWWSEITFEQLIMSNSSGTSSISLICHAHIRGILLLKLLETGKQCEIAFGKTDSNVATDKNSTVSYFLSAVESVLFHGLRRRFSDVPVVKEMTDWVSKFNLDLGSYGNAACDNGECCIKYFQISSTQIFVDVKLWNAMKQILDKSDIDRLEKLQCVSTGVGRLKAWLRCSLNEATFEKYLNLFLSNSALIEKCYEEWAFLRDAEKVVSLRQLIRGIKCVRFSLDFDEESLNRNVVSEFDDLSLVSLDCVRKTPLPFMVIGEGSSESQKFKRKPQVNLVSFESERDRDAVSSAMKLEELNLLENTDSDLNKRELPDDQNESISSKSSTFWSERCNVMSLNSLLNEVASLKLENEDLRSEISHFKLETNLELERLFVMLSEKEQQFNKDKRMSRRNSSPEPHMASCSEGNFVYSRENAVLTDKFQELAMMYSEVMEMNTMLVKQITRQNHTILDLHNKIYCNSDKVCDREKSVTGNSVTSNNSNTTVVVWIPAVFLTGKAFDIHHMYQIFIKINDVEFTMYRRYRQFYELRVQMARLDPNVLRIPFPGKKNFGHKNENFVELRRRRLEVFLRELINYMFNCFPEFTSLPANKDSLAQISSFFQ</sequence>
<evidence type="ECO:0000259" key="4">
    <source>
        <dbReference type="PROSITE" id="PS50826"/>
    </source>
</evidence>
<name>A0A0V1A304_9BILA</name>
<dbReference type="InterPro" id="IPR037213">
    <property type="entry name" value="Run_dom_sf"/>
</dbReference>
<feature type="domain" description="RUN" evidence="4">
    <location>
        <begin position="78"/>
        <end position="248"/>
    </location>
</feature>